<feature type="coiled-coil region" evidence="9">
    <location>
        <begin position="385"/>
        <end position="434"/>
    </location>
</feature>
<dbReference type="PRINTS" id="PR00344">
    <property type="entry name" value="BCTRLSENSOR"/>
</dbReference>
<keyword evidence="4" id="KW-0808">Transferase</keyword>
<evidence type="ECO:0000313" key="12">
    <source>
        <dbReference type="EMBL" id="AXH13307.1"/>
    </source>
</evidence>
<keyword evidence="5" id="KW-0547">Nucleotide-binding</keyword>
<dbReference type="PROSITE" id="PS50109">
    <property type="entry name" value="HIS_KIN"/>
    <property type="match status" value="1"/>
</dbReference>
<dbReference type="EMBL" id="PDKM01000003">
    <property type="protein sequence ID" value="RXK10087.1"/>
    <property type="molecule type" value="Genomic_DNA"/>
</dbReference>
<dbReference type="InterPro" id="IPR004358">
    <property type="entry name" value="Sig_transdc_His_kin-like_C"/>
</dbReference>
<dbReference type="AlphaFoldDB" id="A0AAX2A8W9"/>
<dbReference type="Pfam" id="PF02518">
    <property type="entry name" value="HATPase_c"/>
    <property type="match status" value="1"/>
</dbReference>
<accession>A0AAX2A8W9</accession>
<dbReference type="InterPro" id="IPR003594">
    <property type="entry name" value="HATPase_dom"/>
</dbReference>
<feature type="coiled-coil region" evidence="9">
    <location>
        <begin position="204"/>
        <end position="231"/>
    </location>
</feature>
<keyword evidence="10" id="KW-0472">Membrane</keyword>
<dbReference type="SUPFAM" id="SSF47384">
    <property type="entry name" value="Homodimeric domain of signal transducing histidine kinase"/>
    <property type="match status" value="1"/>
</dbReference>
<dbReference type="InterPro" id="IPR036097">
    <property type="entry name" value="HisK_dim/P_sf"/>
</dbReference>
<dbReference type="PANTHER" id="PTHR43065">
    <property type="entry name" value="SENSOR HISTIDINE KINASE"/>
    <property type="match status" value="1"/>
</dbReference>
<keyword evidence="10" id="KW-0812">Transmembrane</keyword>
<evidence type="ECO:0000256" key="6">
    <source>
        <dbReference type="ARBA" id="ARBA00022777"/>
    </source>
</evidence>
<evidence type="ECO:0000256" key="4">
    <source>
        <dbReference type="ARBA" id="ARBA00022679"/>
    </source>
</evidence>
<gene>
    <name evidence="12" type="ORF">ABIV_2333</name>
    <name evidence="13" type="ORF">CRV05_06835</name>
</gene>
<reference evidence="12 14" key="2">
    <citation type="submission" date="2018-07" db="EMBL/GenBank/DDBJ databases">
        <title>Complete genome of the Arcobacter bivalviorum type strain LMG 26154.</title>
        <authorList>
            <person name="Miller W.G."/>
            <person name="Yee E."/>
            <person name="Bono J.L."/>
        </authorList>
    </citation>
    <scope>NUCLEOTIDE SEQUENCE [LARGE SCALE GENOMIC DNA]</scope>
    <source>
        <strain evidence="12 14">LMG 26154</strain>
    </source>
</reference>
<keyword evidence="8" id="KW-0902">Two-component regulatory system</keyword>
<evidence type="ECO:0000256" key="10">
    <source>
        <dbReference type="SAM" id="Phobius"/>
    </source>
</evidence>
<evidence type="ECO:0000256" key="5">
    <source>
        <dbReference type="ARBA" id="ARBA00022741"/>
    </source>
</evidence>
<dbReference type="EC" id="2.7.13.3" evidence="2"/>
<name>A0AAX2A8W9_9BACT</name>
<dbReference type="GO" id="GO:0000155">
    <property type="term" value="F:phosphorelay sensor kinase activity"/>
    <property type="evidence" value="ECO:0007669"/>
    <property type="project" value="InterPro"/>
</dbReference>
<organism evidence="13 15">
    <name type="scientific">Halarcobacter bivalviorum</name>
    <dbReference type="NCBI Taxonomy" id="663364"/>
    <lineage>
        <taxon>Bacteria</taxon>
        <taxon>Pseudomonadati</taxon>
        <taxon>Campylobacterota</taxon>
        <taxon>Epsilonproteobacteria</taxon>
        <taxon>Campylobacterales</taxon>
        <taxon>Arcobacteraceae</taxon>
        <taxon>Halarcobacter</taxon>
    </lineage>
</organism>
<dbReference type="InterPro" id="IPR036890">
    <property type="entry name" value="HATPase_C_sf"/>
</dbReference>
<evidence type="ECO:0000256" key="1">
    <source>
        <dbReference type="ARBA" id="ARBA00000085"/>
    </source>
</evidence>
<evidence type="ECO:0000256" key="2">
    <source>
        <dbReference type="ARBA" id="ARBA00012438"/>
    </source>
</evidence>
<sequence>MFGKFTYTLKNLILLLLVFIFGLIFLISLHIFFLNLIDNLDKKTENLKAKMEIGEFIVDDLHKIRSDFYELATSTTNLKGIELINNRIEQRINNIEDGLNILENGGVLKRVIRLNIVGHNDTEKVIHYNKDDNNISLEVIDLSPKIIEFEEMLQTLNNLLKKQIALKQENDPIGFMKQNKKIKRFYKSTPAFFVRITENANRLLYEGTIELKKLQDEIKKQKKQYTNLELLLILIIIFIVAILGFLIAIQINKNTKNLEIQERSTRGILDAQKNIVVVSNGEYMIDANQALVDFFDGYNSFDDFQKEHICICDFFVDINDDDYVIDKDYDGRMWFEYILDNPSKLHKVAMYKQEVLNYFTISASKKVLDTNNFIVIVALNNITKEIEAQKELKALNNNLENIIDHKTKELKDLNRNLEIKIKEEVEKNREKDKALIQQGRFAALGEMIGNIAHQWRQPLSAISSTVSSMQLQIELNIATKDDIKNSYSSVMKYVEFLNQTIEDFRSFFRKDKEAVKFNVIDVLNNSLCITSAVYKDNAITVTLDLEKKELCSVGFPNELAQAFLNILNNAKDILKEKKLEKRQVYIKAYENENQNIIEFYDSAGGISSNIKDKIFDPYFTTKHKSQGTGIGLYMSKDIIEKHMKGSLTAYNSDFFINEYHYFGACFKIKLPKL</sequence>
<dbReference type="Proteomes" id="UP000289193">
    <property type="component" value="Unassembled WGS sequence"/>
</dbReference>
<dbReference type="InterPro" id="IPR003661">
    <property type="entry name" value="HisK_dim/P_dom"/>
</dbReference>
<feature type="transmembrane region" description="Helical" evidence="10">
    <location>
        <begin position="12"/>
        <end position="37"/>
    </location>
</feature>
<proteinExistence type="predicted"/>
<keyword evidence="10" id="KW-1133">Transmembrane helix</keyword>
<evidence type="ECO:0000313" key="15">
    <source>
        <dbReference type="Proteomes" id="UP000289193"/>
    </source>
</evidence>
<dbReference type="RefSeq" id="WP_114840095.1">
    <property type="nucleotide sequence ID" value="NZ_CP031217.1"/>
</dbReference>
<dbReference type="CDD" id="cd00082">
    <property type="entry name" value="HisKA"/>
    <property type="match status" value="1"/>
</dbReference>
<dbReference type="EMBL" id="CP031217">
    <property type="protein sequence ID" value="AXH13307.1"/>
    <property type="molecule type" value="Genomic_DNA"/>
</dbReference>
<keyword evidence="15" id="KW-1185">Reference proteome</keyword>
<comment type="catalytic activity">
    <reaction evidence="1">
        <text>ATP + protein L-histidine = ADP + protein N-phospho-L-histidine.</text>
        <dbReference type="EC" id="2.7.13.3"/>
    </reaction>
</comment>
<evidence type="ECO:0000313" key="13">
    <source>
        <dbReference type="EMBL" id="RXK10087.1"/>
    </source>
</evidence>
<dbReference type="InterPro" id="IPR005467">
    <property type="entry name" value="His_kinase_dom"/>
</dbReference>
<keyword evidence="9" id="KW-0175">Coiled coil</keyword>
<dbReference type="Gene3D" id="1.10.287.130">
    <property type="match status" value="1"/>
</dbReference>
<evidence type="ECO:0000259" key="11">
    <source>
        <dbReference type="PROSITE" id="PS50109"/>
    </source>
</evidence>
<dbReference type="PANTHER" id="PTHR43065:SF10">
    <property type="entry name" value="PEROXIDE STRESS-ACTIVATED HISTIDINE KINASE MAK3"/>
    <property type="match status" value="1"/>
</dbReference>
<keyword evidence="6 12" id="KW-0418">Kinase</keyword>
<evidence type="ECO:0000256" key="3">
    <source>
        <dbReference type="ARBA" id="ARBA00022553"/>
    </source>
</evidence>
<dbReference type="SUPFAM" id="SSF55874">
    <property type="entry name" value="ATPase domain of HSP90 chaperone/DNA topoisomerase II/histidine kinase"/>
    <property type="match status" value="1"/>
</dbReference>
<evidence type="ECO:0000256" key="9">
    <source>
        <dbReference type="SAM" id="Coils"/>
    </source>
</evidence>
<dbReference type="SMART" id="SM00387">
    <property type="entry name" value="HATPase_c"/>
    <property type="match status" value="1"/>
</dbReference>
<evidence type="ECO:0000256" key="7">
    <source>
        <dbReference type="ARBA" id="ARBA00022840"/>
    </source>
</evidence>
<protein>
    <recommendedName>
        <fullName evidence="2">histidine kinase</fullName>
        <ecNumber evidence="2">2.7.13.3</ecNumber>
    </recommendedName>
</protein>
<dbReference type="Proteomes" id="UP000253850">
    <property type="component" value="Chromosome"/>
</dbReference>
<keyword evidence="3" id="KW-0597">Phosphoprotein</keyword>
<evidence type="ECO:0000256" key="8">
    <source>
        <dbReference type="ARBA" id="ARBA00023012"/>
    </source>
</evidence>
<evidence type="ECO:0000313" key="14">
    <source>
        <dbReference type="Proteomes" id="UP000253850"/>
    </source>
</evidence>
<keyword evidence="7" id="KW-0067">ATP-binding</keyword>
<dbReference type="Gene3D" id="3.30.565.10">
    <property type="entry name" value="Histidine kinase-like ATPase, C-terminal domain"/>
    <property type="match status" value="1"/>
</dbReference>
<feature type="transmembrane region" description="Helical" evidence="10">
    <location>
        <begin position="230"/>
        <end position="251"/>
    </location>
</feature>
<feature type="domain" description="Histidine kinase" evidence="11">
    <location>
        <begin position="450"/>
        <end position="673"/>
    </location>
</feature>
<dbReference type="GO" id="GO:0005524">
    <property type="term" value="F:ATP binding"/>
    <property type="evidence" value="ECO:0007669"/>
    <property type="project" value="UniProtKB-KW"/>
</dbReference>
<dbReference type="KEGG" id="hbv:ABIV_2333"/>
<reference evidence="13 15" key="1">
    <citation type="submission" date="2017-10" db="EMBL/GenBank/DDBJ databases">
        <title>Genomics of the genus Arcobacter.</title>
        <authorList>
            <person name="Perez-Cataluna A."/>
            <person name="Figueras M.J."/>
        </authorList>
    </citation>
    <scope>NUCLEOTIDE SEQUENCE [LARGE SCALE GENOMIC DNA]</scope>
    <source>
        <strain evidence="13 15">CECT 7835</strain>
    </source>
</reference>